<dbReference type="EMBL" id="NVMX01000199">
    <property type="protein sequence ID" value="PDZ94392.1"/>
    <property type="molecule type" value="Genomic_DNA"/>
</dbReference>
<dbReference type="InterPro" id="IPR013022">
    <property type="entry name" value="Xyl_isomerase-like_TIM-brl"/>
</dbReference>
<organism evidence="2 3">
    <name type="scientific">Bacillus cereus</name>
    <dbReference type="NCBI Taxonomy" id="1396"/>
    <lineage>
        <taxon>Bacteria</taxon>
        <taxon>Bacillati</taxon>
        <taxon>Bacillota</taxon>
        <taxon>Bacilli</taxon>
        <taxon>Bacillales</taxon>
        <taxon>Bacillaceae</taxon>
        <taxon>Bacillus</taxon>
        <taxon>Bacillus cereus group</taxon>
    </lineage>
</organism>
<protein>
    <recommendedName>
        <fullName evidence="1">Xylose isomerase-like TIM barrel domain-containing protein</fullName>
    </recommendedName>
</protein>
<gene>
    <name evidence="2" type="ORF">CON36_34070</name>
</gene>
<accession>A0A9X6SSN4</accession>
<feature type="domain" description="Xylose isomerase-like TIM barrel" evidence="1">
    <location>
        <begin position="40"/>
        <end position="233"/>
    </location>
</feature>
<dbReference type="Proteomes" id="UP000219922">
    <property type="component" value="Unassembled WGS sequence"/>
</dbReference>
<dbReference type="Gene3D" id="3.20.20.150">
    <property type="entry name" value="Divalent-metal-dependent TIM barrel enzymes"/>
    <property type="match status" value="1"/>
</dbReference>
<evidence type="ECO:0000313" key="2">
    <source>
        <dbReference type="EMBL" id="PDZ94392.1"/>
    </source>
</evidence>
<sequence length="257" mass="30168">MVRNRLKSNISDISIQDRLQYNPEIIEFFLDENSLKDIENLRKKVRFLKEKGIKVFLHHPTRVNGKILDILSEDKEVKNYYEWSSRVLAQLCKEEDIRCIIHCHYAGTESSNYLTLEKTLEMKREIEKVLEFGREVFLWEDTIEGLFAHTNPYLLEHVIKPLNLDLNLDISHSYIATKGDNEQLLDIVKKTAPFVKYLHVVDSFGQEHDGRELGKGSIDWNAIKPYIEDKDFVFEILLEDLNDCTPMVRSADYFNSI</sequence>
<dbReference type="InterPro" id="IPR036237">
    <property type="entry name" value="Xyl_isomerase-like_sf"/>
</dbReference>
<evidence type="ECO:0000259" key="1">
    <source>
        <dbReference type="Pfam" id="PF01261"/>
    </source>
</evidence>
<dbReference type="AlphaFoldDB" id="A0A9X6SSN4"/>
<reference evidence="2 3" key="1">
    <citation type="submission" date="2017-09" db="EMBL/GenBank/DDBJ databases">
        <title>Large-scale bioinformatics analysis of Bacillus genomes uncovers conserved roles of natural products in bacterial physiology.</title>
        <authorList>
            <consortium name="Agbiome Team Llc"/>
            <person name="Bleich R.M."/>
            <person name="Grubbs K.J."/>
            <person name="Santa Maria K.C."/>
            <person name="Allen S.E."/>
            <person name="Farag S."/>
            <person name="Shank E.A."/>
            <person name="Bowers A."/>
        </authorList>
    </citation>
    <scope>NUCLEOTIDE SEQUENCE [LARGE SCALE GENOMIC DNA]</scope>
    <source>
        <strain evidence="2 3">AFS092789</strain>
    </source>
</reference>
<dbReference type="Pfam" id="PF01261">
    <property type="entry name" value="AP_endonuc_2"/>
    <property type="match status" value="1"/>
</dbReference>
<proteinExistence type="predicted"/>
<name>A0A9X6SSN4_BACCE</name>
<dbReference type="RefSeq" id="WP_098007045.1">
    <property type="nucleotide sequence ID" value="NZ_NUJB01000036.1"/>
</dbReference>
<evidence type="ECO:0000313" key="3">
    <source>
        <dbReference type="Proteomes" id="UP000219922"/>
    </source>
</evidence>
<comment type="caution">
    <text evidence="2">The sequence shown here is derived from an EMBL/GenBank/DDBJ whole genome shotgun (WGS) entry which is preliminary data.</text>
</comment>
<dbReference type="SUPFAM" id="SSF51658">
    <property type="entry name" value="Xylose isomerase-like"/>
    <property type="match status" value="1"/>
</dbReference>